<dbReference type="AlphaFoldDB" id="A0A4Y6PY47"/>
<reference evidence="1 2" key="1">
    <citation type="submission" date="2019-06" db="EMBL/GenBank/DDBJ databases">
        <title>Persicimonas caeni gen. nov., sp. nov., a predatory bacterium isolated from solar saltern.</title>
        <authorList>
            <person name="Wang S."/>
        </authorList>
    </citation>
    <scope>NUCLEOTIDE SEQUENCE [LARGE SCALE GENOMIC DNA]</scope>
    <source>
        <strain evidence="1 2">YN101</strain>
    </source>
</reference>
<accession>A0A5B8Y9J9</accession>
<dbReference type="RefSeq" id="WP_141199719.1">
    <property type="nucleotide sequence ID" value="NZ_CP041186.1"/>
</dbReference>
<organism evidence="1 2">
    <name type="scientific">Persicimonas caeni</name>
    <dbReference type="NCBI Taxonomy" id="2292766"/>
    <lineage>
        <taxon>Bacteria</taxon>
        <taxon>Deltaproteobacteria</taxon>
        <taxon>Bradymonadales</taxon>
        <taxon>Bradymonadaceae</taxon>
        <taxon>Persicimonas</taxon>
    </lineage>
</organism>
<evidence type="ECO:0000313" key="2">
    <source>
        <dbReference type="Proteomes" id="UP000315995"/>
    </source>
</evidence>
<protein>
    <submittedName>
        <fullName evidence="1">Uncharacterized protein</fullName>
    </submittedName>
</protein>
<gene>
    <name evidence="1" type="ORF">FIV42_21680</name>
</gene>
<name>A0A4Y6PY47_PERCE</name>
<dbReference type="Proteomes" id="UP000315995">
    <property type="component" value="Chromosome"/>
</dbReference>
<proteinExistence type="predicted"/>
<sequence>MPSDSDHKLSSRLTWLCAAVLFCAGCASTGGDGGDDQDGVAEQARRTKLAKRINACAIQRARFDRAQGQLHQFDRVIRAIEVAKSSQADQRLHRRHGWRDSWESTSIEGLEVSADVEGLRIAGRAQSWRDLAEFLARVSDASRIDFGVAEASKDEDDAITFRLEPTEALASPLRGVDFGPELFPAKKARPLDEYADSLCSFGGDSSPQAQSETNATQFEALGASRVGDWQRTTLRATLADGADLNYVMRQVADYHGLSARVGGEQLIVDFYQLELSEEFDAATWLAKLAESARAELVGLGEAPDESGLITWEEKDGLPEGVSRSLLANMSWYRYERIRTLYYEIAGRYDRMVLADTLRERNARALRASLCLTRAYTQPLEAAPDDQTRPLQTAMLTFRGPVDGDVDALDIERVRILGDGRTDWTLASADEATIDGVQQAFARCMGSATLDEKRSTSKETTVWSGTATATAEGLHTPMAVDVELPRFDDGRQFVLAVRRDQYGFRQDLYNLENQLVTSESYKEVGRVIPRRAQIGEVLEDLAETASGFATDITELRQRPVAAQGWKSVAPKLYGLEAAAKPADLLGFVTQMLDLDRPLVPAEFVIEPHDDGERLVLRARFYVFGSPE</sequence>
<accession>A0A4Y6PY47</accession>
<keyword evidence="2" id="KW-1185">Reference proteome</keyword>
<dbReference type="EMBL" id="CP041186">
    <property type="protein sequence ID" value="QDG53258.1"/>
    <property type="molecule type" value="Genomic_DNA"/>
</dbReference>
<evidence type="ECO:0000313" key="1">
    <source>
        <dbReference type="EMBL" id="QDG53258.1"/>
    </source>
</evidence>